<dbReference type="InterPro" id="IPR007313">
    <property type="entry name" value="FxsA"/>
</dbReference>
<reference evidence="3 4" key="1">
    <citation type="submission" date="2019-08" db="EMBL/GenBank/DDBJ databases">
        <title>In-depth cultivation of the pig gut microbiome towards novel bacterial diversity and tailored functional studies.</title>
        <authorList>
            <person name="Wylensek D."/>
            <person name="Hitch T.C.A."/>
            <person name="Clavel T."/>
        </authorList>
    </citation>
    <scope>NUCLEOTIDE SEQUENCE [LARGE SCALE GENOMIC DNA]</scope>
    <source>
        <strain evidence="3 4">Med78-601-WT-4W-RMD-3</strain>
    </source>
</reference>
<dbReference type="Pfam" id="PF04186">
    <property type="entry name" value="FxsA"/>
    <property type="match status" value="1"/>
</dbReference>
<dbReference type="Proteomes" id="UP000462760">
    <property type="component" value="Unassembled WGS sequence"/>
</dbReference>
<dbReference type="Proteomes" id="UP001108123">
    <property type="component" value="Unassembled WGS sequence"/>
</dbReference>
<keyword evidence="1" id="KW-0812">Transmembrane</keyword>
<dbReference type="PANTHER" id="PTHR35335:SF1">
    <property type="entry name" value="UPF0716 PROTEIN FXSA"/>
    <property type="match status" value="1"/>
</dbReference>
<dbReference type="EMBL" id="VULR01000002">
    <property type="protein sequence ID" value="MSS42591.1"/>
    <property type="molecule type" value="Genomic_DNA"/>
</dbReference>
<protein>
    <submittedName>
        <fullName evidence="3">FxsA family protein</fullName>
    </submittedName>
</protein>
<evidence type="ECO:0000313" key="2">
    <source>
        <dbReference type="EMBL" id="MCG4563908.1"/>
    </source>
</evidence>
<gene>
    <name evidence="3" type="ORF">FYJ27_02415</name>
    <name evidence="2" type="ORF">L0P62_00455</name>
</gene>
<comment type="caution">
    <text evidence="3">The sequence shown here is derived from an EMBL/GenBank/DDBJ whole genome shotgun (WGS) entry which is preliminary data.</text>
</comment>
<evidence type="ECO:0000256" key="1">
    <source>
        <dbReference type="SAM" id="Phobius"/>
    </source>
</evidence>
<keyword evidence="1" id="KW-1133">Transmembrane helix</keyword>
<dbReference type="PANTHER" id="PTHR35335">
    <property type="entry name" value="UPF0716 PROTEIN FXSA"/>
    <property type="match status" value="1"/>
</dbReference>
<dbReference type="AlphaFoldDB" id="A0A844FF41"/>
<dbReference type="EMBL" id="JAKNID010000001">
    <property type="protein sequence ID" value="MCG4563908.1"/>
    <property type="molecule type" value="Genomic_DNA"/>
</dbReference>
<evidence type="ECO:0000313" key="5">
    <source>
        <dbReference type="Proteomes" id="UP001108123"/>
    </source>
</evidence>
<organism evidence="3 4">
    <name type="scientific">Anaerosalibacter bizertensis</name>
    <dbReference type="NCBI Taxonomy" id="932217"/>
    <lineage>
        <taxon>Bacteria</taxon>
        <taxon>Bacillati</taxon>
        <taxon>Bacillota</taxon>
        <taxon>Tissierellia</taxon>
        <taxon>Tissierellales</taxon>
        <taxon>Sporanaerobacteraceae</taxon>
        <taxon>Anaerosalibacter</taxon>
    </lineage>
</organism>
<accession>A0A844FF41</accession>
<feature type="transmembrane region" description="Helical" evidence="1">
    <location>
        <begin position="26"/>
        <end position="46"/>
    </location>
</feature>
<dbReference type="NCBIfam" id="NF008528">
    <property type="entry name" value="PRK11463.1-2"/>
    <property type="match status" value="1"/>
</dbReference>
<sequence>MGKILLFIIVTPIIDLYILIKASQNVGFWPTIALIVATGIVGYYLARSEGKIVLSNINRALSQGTVPGDALLTGLCILIGGIFLAVPGIVTDIIGITMILPGTRQIYKNAIKRYFKNKIRRGSTGIFLKW</sequence>
<evidence type="ECO:0000313" key="3">
    <source>
        <dbReference type="EMBL" id="MSS42591.1"/>
    </source>
</evidence>
<keyword evidence="5" id="KW-1185">Reference proteome</keyword>
<name>A0A844FF41_9FIRM</name>
<reference evidence="2" key="2">
    <citation type="submission" date="2022-01" db="EMBL/GenBank/DDBJ databases">
        <title>Collection of gut derived symbiotic bacterial strains cultured from healthy donors.</title>
        <authorList>
            <person name="Lin H."/>
            <person name="Kohout C."/>
            <person name="Waligurski E."/>
            <person name="Pamer E.G."/>
        </authorList>
    </citation>
    <scope>NUCLEOTIDE SEQUENCE</scope>
    <source>
        <strain evidence="2">MSK.14.39</strain>
    </source>
</reference>
<feature type="transmembrane region" description="Helical" evidence="1">
    <location>
        <begin position="66"/>
        <end position="90"/>
    </location>
</feature>
<proteinExistence type="predicted"/>
<keyword evidence="1" id="KW-0472">Membrane</keyword>
<dbReference type="OrthoDB" id="9792788at2"/>
<dbReference type="RefSeq" id="WP_154482604.1">
    <property type="nucleotide sequence ID" value="NZ_JAHLOA010000018.1"/>
</dbReference>
<dbReference type="GO" id="GO:0016020">
    <property type="term" value="C:membrane"/>
    <property type="evidence" value="ECO:0007669"/>
    <property type="project" value="InterPro"/>
</dbReference>
<evidence type="ECO:0000313" key="4">
    <source>
        <dbReference type="Proteomes" id="UP000462760"/>
    </source>
</evidence>